<dbReference type="SUPFAM" id="SSF53474">
    <property type="entry name" value="alpha/beta-Hydrolases"/>
    <property type="match status" value="1"/>
</dbReference>
<dbReference type="InterPro" id="IPR050266">
    <property type="entry name" value="AB_hydrolase_sf"/>
</dbReference>
<sequence>MTLSFNNTSIYYETYGNGPAIILLHGFLESSTMWKPLIPDLSRNNHVITIDFPGHGKSSIVSEIHTMELMAEVVDAVLQKLQIASATLIGHSMGGYVTLAYAEMFSEKVDKLILLNSTPAADSEERKANRNRALKIVDQNLQAYISMAIGNLFAESSRERFATEIETLKSEAYSFPAKGIKAAIQGMRNREDRTEILKNFEKKKYMILAEEDPILPVSEAKQLAMQCNCNTKIIEGGHMSLIENQSFIIEYLLLIG</sequence>
<organism evidence="2 3">
    <name type="scientific">Aequorivita iocasae</name>
    <dbReference type="NCBI Taxonomy" id="2803865"/>
    <lineage>
        <taxon>Bacteria</taxon>
        <taxon>Pseudomonadati</taxon>
        <taxon>Bacteroidota</taxon>
        <taxon>Flavobacteriia</taxon>
        <taxon>Flavobacteriales</taxon>
        <taxon>Flavobacteriaceae</taxon>
        <taxon>Aequorivita</taxon>
    </lineage>
</organism>
<dbReference type="Proteomes" id="UP000629420">
    <property type="component" value="Chromosome"/>
</dbReference>
<evidence type="ECO:0000259" key="1">
    <source>
        <dbReference type="Pfam" id="PF00561"/>
    </source>
</evidence>
<gene>
    <name evidence="2" type="ORF">JK629_03870</name>
</gene>
<dbReference type="PRINTS" id="PR00111">
    <property type="entry name" value="ABHYDROLASE"/>
</dbReference>
<dbReference type="GO" id="GO:0016787">
    <property type="term" value="F:hydrolase activity"/>
    <property type="evidence" value="ECO:0007669"/>
    <property type="project" value="UniProtKB-KW"/>
</dbReference>
<keyword evidence="3" id="KW-1185">Reference proteome</keyword>
<dbReference type="Gene3D" id="3.40.50.1820">
    <property type="entry name" value="alpha/beta hydrolase"/>
    <property type="match status" value="1"/>
</dbReference>
<feature type="domain" description="AB hydrolase-1" evidence="1">
    <location>
        <begin position="19"/>
        <end position="244"/>
    </location>
</feature>
<name>A0ABX7DTE0_9FLAO</name>
<evidence type="ECO:0000313" key="2">
    <source>
        <dbReference type="EMBL" id="QQX77420.1"/>
    </source>
</evidence>
<proteinExistence type="predicted"/>
<accession>A0ABX7DTE0</accession>
<dbReference type="PANTHER" id="PTHR43798">
    <property type="entry name" value="MONOACYLGLYCEROL LIPASE"/>
    <property type="match status" value="1"/>
</dbReference>
<protein>
    <submittedName>
        <fullName evidence="2">Alpha/beta hydrolase</fullName>
    </submittedName>
</protein>
<evidence type="ECO:0000313" key="3">
    <source>
        <dbReference type="Proteomes" id="UP000629420"/>
    </source>
</evidence>
<dbReference type="Pfam" id="PF00561">
    <property type="entry name" value="Abhydrolase_1"/>
    <property type="match status" value="1"/>
</dbReference>
<keyword evidence="2" id="KW-0378">Hydrolase</keyword>
<dbReference type="InterPro" id="IPR029058">
    <property type="entry name" value="AB_hydrolase_fold"/>
</dbReference>
<dbReference type="RefSeq" id="WP_202337316.1">
    <property type="nucleotide sequence ID" value="NZ_CP068439.1"/>
</dbReference>
<dbReference type="InterPro" id="IPR000073">
    <property type="entry name" value="AB_hydrolase_1"/>
</dbReference>
<reference evidence="2 3" key="1">
    <citation type="submission" date="2021-01" db="EMBL/GenBank/DDBJ databases">
        <title>Aequorivita sp. strain KX20305, a bacterium isolated from the sediment collected at a cold seep field in South China Sea.</title>
        <authorList>
            <person name="Zhang H."/>
            <person name="Li C."/>
        </authorList>
    </citation>
    <scope>NUCLEOTIDE SEQUENCE [LARGE SCALE GENOMIC DNA]</scope>
    <source>
        <strain evidence="2 3">KX20305</strain>
    </source>
</reference>
<dbReference type="EMBL" id="CP068439">
    <property type="protein sequence ID" value="QQX77420.1"/>
    <property type="molecule type" value="Genomic_DNA"/>
</dbReference>